<keyword evidence="1" id="KW-0732">Signal</keyword>
<dbReference type="GeneID" id="62160143"/>
<feature type="domain" description="SCP" evidence="2">
    <location>
        <begin position="114"/>
        <end position="254"/>
    </location>
</feature>
<organism evidence="3 4">
    <name type="scientific">Colletotrichum karsti</name>
    <dbReference type="NCBI Taxonomy" id="1095194"/>
    <lineage>
        <taxon>Eukaryota</taxon>
        <taxon>Fungi</taxon>
        <taxon>Dikarya</taxon>
        <taxon>Ascomycota</taxon>
        <taxon>Pezizomycotina</taxon>
        <taxon>Sordariomycetes</taxon>
        <taxon>Hypocreomycetidae</taxon>
        <taxon>Glomerellales</taxon>
        <taxon>Glomerellaceae</taxon>
        <taxon>Colletotrichum</taxon>
        <taxon>Colletotrichum boninense species complex</taxon>
    </lineage>
</organism>
<dbReference type="SUPFAM" id="SSF55797">
    <property type="entry name" value="PR-1-like"/>
    <property type="match status" value="1"/>
</dbReference>
<dbReference type="AlphaFoldDB" id="A0A9P6LN98"/>
<dbReference type="PRINTS" id="PR00837">
    <property type="entry name" value="V5TPXLIKE"/>
</dbReference>
<accession>A0A9P6LN98</accession>
<dbReference type="Pfam" id="PF00188">
    <property type="entry name" value="CAP"/>
    <property type="match status" value="1"/>
</dbReference>
<evidence type="ECO:0000313" key="4">
    <source>
        <dbReference type="Proteomes" id="UP000781932"/>
    </source>
</evidence>
<dbReference type="RefSeq" id="XP_038747773.1">
    <property type="nucleotide sequence ID" value="XM_038887069.1"/>
</dbReference>
<proteinExistence type="predicted"/>
<keyword evidence="4" id="KW-1185">Reference proteome</keyword>
<reference evidence="3" key="1">
    <citation type="submission" date="2020-03" db="EMBL/GenBank/DDBJ databases">
        <authorList>
            <person name="He L."/>
        </authorList>
    </citation>
    <scope>NUCLEOTIDE SEQUENCE</scope>
    <source>
        <strain evidence="3">CkLH20</strain>
    </source>
</reference>
<dbReference type="Gene3D" id="3.40.33.10">
    <property type="entry name" value="CAP"/>
    <property type="match status" value="1"/>
</dbReference>
<dbReference type="InterPro" id="IPR035940">
    <property type="entry name" value="CAP_sf"/>
</dbReference>
<dbReference type="OrthoDB" id="43654at2759"/>
<feature type="chain" id="PRO_5040370041" description="SCP domain-containing protein" evidence="1">
    <location>
        <begin position="21"/>
        <end position="254"/>
    </location>
</feature>
<dbReference type="CDD" id="cd05382">
    <property type="entry name" value="CAP_GAPR1-like"/>
    <property type="match status" value="1"/>
</dbReference>
<dbReference type="Proteomes" id="UP000781932">
    <property type="component" value="Unassembled WGS sequence"/>
</dbReference>
<dbReference type="InterPro" id="IPR034113">
    <property type="entry name" value="SCP_GAPR1-like"/>
</dbReference>
<dbReference type="EMBL" id="JAATWM020000011">
    <property type="protein sequence ID" value="KAF9878312.1"/>
    <property type="molecule type" value="Genomic_DNA"/>
</dbReference>
<comment type="caution">
    <text evidence="3">The sequence shown here is derived from an EMBL/GenBank/DDBJ whole genome shotgun (WGS) entry which is preliminary data.</text>
</comment>
<name>A0A9P6LN98_9PEZI</name>
<dbReference type="PANTHER" id="PTHR10334">
    <property type="entry name" value="CYSTEINE-RICH SECRETORY PROTEIN-RELATED"/>
    <property type="match status" value="1"/>
</dbReference>
<evidence type="ECO:0000256" key="1">
    <source>
        <dbReference type="SAM" id="SignalP"/>
    </source>
</evidence>
<dbReference type="SMART" id="SM00198">
    <property type="entry name" value="SCP"/>
    <property type="match status" value="1"/>
</dbReference>
<reference evidence="3" key="2">
    <citation type="submission" date="2020-11" db="EMBL/GenBank/DDBJ databases">
        <title>Whole genome sequencing of Colletotrichum sp.</title>
        <authorList>
            <person name="Li H."/>
        </authorList>
    </citation>
    <scope>NUCLEOTIDE SEQUENCE</scope>
    <source>
        <strain evidence="3">CkLH20</strain>
    </source>
</reference>
<gene>
    <name evidence="3" type="ORF">CkaCkLH20_04350</name>
</gene>
<protein>
    <recommendedName>
        <fullName evidence="2">SCP domain-containing protein</fullName>
    </recommendedName>
</protein>
<evidence type="ECO:0000313" key="3">
    <source>
        <dbReference type="EMBL" id="KAF9878312.1"/>
    </source>
</evidence>
<dbReference type="InterPro" id="IPR001283">
    <property type="entry name" value="CRISP-related"/>
</dbReference>
<evidence type="ECO:0000259" key="2">
    <source>
        <dbReference type="SMART" id="SM00198"/>
    </source>
</evidence>
<feature type="signal peptide" evidence="1">
    <location>
        <begin position="1"/>
        <end position="20"/>
    </location>
</feature>
<dbReference type="InterPro" id="IPR014044">
    <property type="entry name" value="CAP_dom"/>
</dbReference>
<sequence>MRFSISATVSAALLAANAAAQLIPVTLTEPTSSVGTPVFYTTTFITSTRTATIRLSNSTSSINYNSSTSIRALSGSLSPVLPTVSVLPTTLVASTTRVLSTAIPTPTAVPGVTADQQQALDLHNAARKAVGAPPLTWDASLANDALTYAKTLGSVDVMSHDPLNGARGQGENLYYQFGSGNPPYTAATTWWLNEKKLYGGQAIPKNSPDGSTFSQYGHYTQAIWKSTSRVGMAIANSASGKTYVVARYASAGNV</sequence>